<dbReference type="SUPFAM" id="SSF52540">
    <property type="entry name" value="P-loop containing nucleoside triphosphate hydrolases"/>
    <property type="match status" value="1"/>
</dbReference>
<dbReference type="Pfam" id="PF00009">
    <property type="entry name" value="GTP_EFTU"/>
    <property type="match status" value="1"/>
</dbReference>
<accession>A0A1D2JPJ1</accession>
<feature type="domain" description="Tr-type G" evidence="2">
    <location>
        <begin position="310"/>
        <end position="565"/>
    </location>
</feature>
<evidence type="ECO:0000313" key="3">
    <source>
        <dbReference type="EMBL" id="ODH45103.1"/>
    </source>
</evidence>
<dbReference type="VEuPathDB" id="FungiDB:PABG_01646"/>
<feature type="region of interest" description="Disordered" evidence="1">
    <location>
        <begin position="826"/>
        <end position="851"/>
    </location>
</feature>
<dbReference type="AlphaFoldDB" id="A0A1D2JPJ1"/>
<dbReference type="PANTHER" id="PTHR43721">
    <property type="entry name" value="ELONGATION FACTOR TU-RELATED"/>
    <property type="match status" value="1"/>
</dbReference>
<proteinExistence type="predicted"/>
<gene>
    <name evidence="3" type="ORF">ACO22_00398</name>
</gene>
<dbReference type="PANTHER" id="PTHR43721:SF30">
    <property type="entry name" value="TR-TYPE G DOMAIN-CONTAINING PROTEIN"/>
    <property type="match status" value="1"/>
</dbReference>
<dbReference type="EMBL" id="LZYO01000007">
    <property type="protein sequence ID" value="ODH45103.1"/>
    <property type="molecule type" value="Genomic_DNA"/>
</dbReference>
<evidence type="ECO:0000256" key="1">
    <source>
        <dbReference type="SAM" id="MobiDB-lite"/>
    </source>
</evidence>
<comment type="caution">
    <text evidence="3">The sequence shown here is derived from an EMBL/GenBank/DDBJ whole genome shotgun (WGS) entry which is preliminary data.</text>
</comment>
<feature type="region of interest" description="Disordered" evidence="1">
    <location>
        <begin position="90"/>
        <end position="130"/>
    </location>
</feature>
<organism evidence="3 4">
    <name type="scientific">Paracoccidioides brasiliensis</name>
    <dbReference type="NCBI Taxonomy" id="121759"/>
    <lineage>
        <taxon>Eukaryota</taxon>
        <taxon>Fungi</taxon>
        <taxon>Dikarya</taxon>
        <taxon>Ascomycota</taxon>
        <taxon>Pezizomycotina</taxon>
        <taxon>Eurotiomycetes</taxon>
        <taxon>Eurotiomycetidae</taxon>
        <taxon>Onygenales</taxon>
        <taxon>Ajellomycetaceae</taxon>
        <taxon>Paracoccidioides</taxon>
    </lineage>
</organism>
<feature type="compositionally biased region" description="Polar residues" evidence="1">
    <location>
        <begin position="90"/>
        <end position="128"/>
    </location>
</feature>
<dbReference type="InterPro" id="IPR027417">
    <property type="entry name" value="P-loop_NTPase"/>
</dbReference>
<name>A0A1D2JPJ1_PARBR</name>
<dbReference type="InterPro" id="IPR050055">
    <property type="entry name" value="EF-Tu_GTPase"/>
</dbReference>
<dbReference type="Proteomes" id="UP000242814">
    <property type="component" value="Unassembled WGS sequence"/>
</dbReference>
<protein>
    <recommendedName>
        <fullName evidence="2">Tr-type G domain-containing protein</fullName>
    </recommendedName>
</protein>
<evidence type="ECO:0000313" key="4">
    <source>
        <dbReference type="Proteomes" id="UP000242814"/>
    </source>
</evidence>
<dbReference type="VEuPathDB" id="FungiDB:PADG_03768"/>
<dbReference type="GO" id="GO:0003924">
    <property type="term" value="F:GTPase activity"/>
    <property type="evidence" value="ECO:0007669"/>
    <property type="project" value="InterPro"/>
</dbReference>
<feature type="compositionally biased region" description="Low complexity" evidence="1">
    <location>
        <begin position="15"/>
        <end position="26"/>
    </location>
</feature>
<dbReference type="Gene3D" id="3.40.50.300">
    <property type="entry name" value="P-loop containing nucleotide triphosphate hydrolases"/>
    <property type="match status" value="1"/>
</dbReference>
<dbReference type="GO" id="GO:0005525">
    <property type="term" value="F:GTP binding"/>
    <property type="evidence" value="ECO:0007669"/>
    <property type="project" value="InterPro"/>
</dbReference>
<sequence length="983" mass="106290">MASVFTYDPDLPRVSSPWSTPGTTTPRPIPSGTKGESSRDESFRALDPTDPNFLAECGITKLDAEPQDGPTEYKLHLLLRSRRSFLSLSTGNMTSGSCHSKSHPGNSESPSLSPEQASRPTQTLSNQSRQHRLHQLTTQLLWRLQQSSPFHSSSTVDLVLPVLPEVTPMLNVPSVPARLLPGLEESQGALYEIGVSDDGTFVGLAEDEMEESLTNLRAMAASLGCNVEVLRRVAVGYCEWNENADDETKPMVLRSEKLWVAEALVSPDLKQSDQQPPVGDRCQLSNSRVAAISSPLVIEKETILSTPQLHIALAGPSTAGKSSLLGVLSTSALDNGRGKSRLSLLKHRHEIASGITSSIAQELIGYSPHDTEGLGSSPDVVNYASGNVTAWNDIHATAEGGRLIFLSDLPGSTKYLKSTLRGLVSWEPHYLLLCVPANSHSDSATIDGRRDIDISLSYLDLCMKLELPVIVVVTKLDMATRSGIRQTLVQILSTIKLTGRTPVMLPAPTDTTEQDVNLQQISASDQLDADNAIASVGTNWTNKVPIVITSSVTGAGIGKLHAMLRTLPIPAKSSRRPISMTSGTNVPHEAAKLFDITEVFEMPALKVYSVAGDNKRQHDRAIILCGRVRCGYISIGDQLVVGPLIMDSQAYIDSSHLVSQSKPMFSRSLPLELATFYLHNALPDEDHSQARAHWQVVRVVSLRNLRLPVTTLLEHQIGTIGIDGADVIPYLGKIRKGMVLADFHPISSPLTIPSSLLAPVFYTGFVASFPASNFSSTLSSSLIIGGHAVVYIASIRAAAKVTCVEANRNTQRLSLVGDAEISPLDSDSLPASDSHHRHPEPTADITGGTCDNPHESDNINITFSFVSSVEWIELNSRVLAMPATTLATSSSSLHSASGSLGLKGFVGQLPHMYKQACCARFPSPLILVIVTQSQCGLFLTWGLLDWTNLGSLDKRRFELQVGFGFLEGSLFLIWLLFQLRGET</sequence>
<dbReference type="InterPro" id="IPR000795">
    <property type="entry name" value="T_Tr_GTP-bd_dom"/>
</dbReference>
<dbReference type="GO" id="GO:0003746">
    <property type="term" value="F:translation elongation factor activity"/>
    <property type="evidence" value="ECO:0007669"/>
    <property type="project" value="TreeGrafter"/>
</dbReference>
<reference evidence="3 4" key="1">
    <citation type="submission" date="2016-06" db="EMBL/GenBank/DDBJ databases">
        <authorList>
            <person name="Kjaerup R.B."/>
            <person name="Dalgaard T.S."/>
            <person name="Juul-Madsen H.R."/>
        </authorList>
    </citation>
    <scope>NUCLEOTIDE SEQUENCE [LARGE SCALE GENOMIC DNA]</scope>
    <source>
        <strain evidence="3 4">Pb300</strain>
    </source>
</reference>
<feature type="region of interest" description="Disordered" evidence="1">
    <location>
        <begin position="1"/>
        <end position="51"/>
    </location>
</feature>
<evidence type="ECO:0000259" key="2">
    <source>
        <dbReference type="Pfam" id="PF00009"/>
    </source>
</evidence>